<dbReference type="Pfam" id="PF12728">
    <property type="entry name" value="HTH_17"/>
    <property type="match status" value="1"/>
</dbReference>
<dbReference type="OrthoDB" id="194758at2"/>
<keyword evidence="3" id="KW-1185">Reference proteome</keyword>
<dbReference type="AlphaFoldDB" id="A0A5C8I4I9"/>
<name>A0A5C8I4I9_9MICO</name>
<dbReference type="Proteomes" id="UP000321034">
    <property type="component" value="Unassembled WGS sequence"/>
</dbReference>
<dbReference type="Gene3D" id="1.10.238.160">
    <property type="match status" value="1"/>
</dbReference>
<organism evidence="2 3">
    <name type="scientific">Microbacterium hatanonis</name>
    <dbReference type="NCBI Taxonomy" id="404366"/>
    <lineage>
        <taxon>Bacteria</taxon>
        <taxon>Bacillati</taxon>
        <taxon>Actinomycetota</taxon>
        <taxon>Actinomycetes</taxon>
        <taxon>Micrococcales</taxon>
        <taxon>Microbacteriaceae</taxon>
        <taxon>Microbacterium</taxon>
    </lineage>
</organism>
<dbReference type="InterPro" id="IPR041657">
    <property type="entry name" value="HTH_17"/>
</dbReference>
<proteinExistence type="predicted"/>
<dbReference type="EMBL" id="VRSV01000001">
    <property type="protein sequence ID" value="TXK13091.1"/>
    <property type="molecule type" value="Genomic_DNA"/>
</dbReference>
<reference evidence="2 3" key="1">
    <citation type="submission" date="2019-08" db="EMBL/GenBank/DDBJ databases">
        <authorList>
            <person name="Dong K."/>
        </authorList>
    </citation>
    <scope>NUCLEOTIDE SEQUENCE [LARGE SCALE GENOMIC DNA]</scope>
    <source>
        <strain evidence="2 3">JCM14558</strain>
    </source>
</reference>
<evidence type="ECO:0000313" key="2">
    <source>
        <dbReference type="EMBL" id="TXK13091.1"/>
    </source>
</evidence>
<feature type="domain" description="Helix-turn-helix" evidence="1">
    <location>
        <begin position="14"/>
        <end position="62"/>
    </location>
</feature>
<evidence type="ECO:0000259" key="1">
    <source>
        <dbReference type="Pfam" id="PF12728"/>
    </source>
</evidence>
<accession>A0A5C8I4I9</accession>
<gene>
    <name evidence="2" type="ORF">FVP77_06600</name>
</gene>
<protein>
    <submittedName>
        <fullName evidence="2">Helix-turn-helix domain-containing protein</fullName>
    </submittedName>
</protein>
<evidence type="ECO:0000313" key="3">
    <source>
        <dbReference type="Proteomes" id="UP000321034"/>
    </source>
</evidence>
<sequence length="79" mass="8485">MTTFKASAKPPSTLLTLRDLCQYTQTPASTMYQLLSRGAGPTSLKIGRNLRFRPSDIDAWLDGLAHSTAAGDATLGRDS</sequence>
<comment type="caution">
    <text evidence="2">The sequence shown here is derived from an EMBL/GenBank/DDBJ whole genome shotgun (WGS) entry which is preliminary data.</text>
</comment>
<dbReference type="RefSeq" id="WP_147893772.1">
    <property type="nucleotide sequence ID" value="NZ_BAAANR010000001.1"/>
</dbReference>